<dbReference type="EMBL" id="MU274317">
    <property type="protein sequence ID" value="KAI0026645.1"/>
    <property type="molecule type" value="Genomic_DNA"/>
</dbReference>
<keyword evidence="2" id="KW-1185">Reference proteome</keyword>
<comment type="caution">
    <text evidence="1">The sequence shown here is derived from an EMBL/GenBank/DDBJ whole genome shotgun (WGS) entry which is preliminary data.</text>
</comment>
<accession>A0ACB8Q4K5</accession>
<sequence length="208" mass="23203">MSDPNADGNGPIWERVSDPNEDRRDSFGGILHPMLELKACENVCTTDPTSNCEGHVGISDQTSFSAKNGCIMNPTFAEALETARFPERCIINHGRLNEVDDAGWGNVHDLVHEGQTVTTWDEKFSSAKARHGHWVNERTMANDRSLEQRSSLIAFGQRATFGGVQRRPWERDGDDATFDPKPKPKPRPKTVHRKHPFPLGVYPSSPLS</sequence>
<dbReference type="Proteomes" id="UP000814128">
    <property type="component" value="Unassembled WGS sequence"/>
</dbReference>
<proteinExistence type="predicted"/>
<organism evidence="1 2">
    <name type="scientific">Vararia minispora EC-137</name>
    <dbReference type="NCBI Taxonomy" id="1314806"/>
    <lineage>
        <taxon>Eukaryota</taxon>
        <taxon>Fungi</taxon>
        <taxon>Dikarya</taxon>
        <taxon>Basidiomycota</taxon>
        <taxon>Agaricomycotina</taxon>
        <taxon>Agaricomycetes</taxon>
        <taxon>Russulales</taxon>
        <taxon>Lachnocladiaceae</taxon>
        <taxon>Vararia</taxon>
    </lineage>
</organism>
<reference evidence="1" key="1">
    <citation type="submission" date="2021-02" db="EMBL/GenBank/DDBJ databases">
        <authorList>
            <consortium name="DOE Joint Genome Institute"/>
            <person name="Ahrendt S."/>
            <person name="Looney B.P."/>
            <person name="Miyauchi S."/>
            <person name="Morin E."/>
            <person name="Drula E."/>
            <person name="Courty P.E."/>
            <person name="Chicoki N."/>
            <person name="Fauchery L."/>
            <person name="Kohler A."/>
            <person name="Kuo A."/>
            <person name="Labutti K."/>
            <person name="Pangilinan J."/>
            <person name="Lipzen A."/>
            <person name="Riley R."/>
            <person name="Andreopoulos W."/>
            <person name="He G."/>
            <person name="Johnson J."/>
            <person name="Barry K.W."/>
            <person name="Grigoriev I.V."/>
            <person name="Nagy L."/>
            <person name="Hibbett D."/>
            <person name="Henrissat B."/>
            <person name="Matheny P.B."/>
            <person name="Labbe J."/>
            <person name="Martin F."/>
        </authorList>
    </citation>
    <scope>NUCLEOTIDE SEQUENCE</scope>
    <source>
        <strain evidence="1">EC-137</strain>
    </source>
</reference>
<name>A0ACB8Q4K5_9AGAM</name>
<evidence type="ECO:0000313" key="1">
    <source>
        <dbReference type="EMBL" id="KAI0026645.1"/>
    </source>
</evidence>
<evidence type="ECO:0000313" key="2">
    <source>
        <dbReference type="Proteomes" id="UP000814128"/>
    </source>
</evidence>
<reference evidence="1" key="2">
    <citation type="journal article" date="2022" name="New Phytol.">
        <title>Evolutionary transition to the ectomycorrhizal habit in the genomes of a hyperdiverse lineage of mushroom-forming fungi.</title>
        <authorList>
            <person name="Looney B."/>
            <person name="Miyauchi S."/>
            <person name="Morin E."/>
            <person name="Drula E."/>
            <person name="Courty P.E."/>
            <person name="Kohler A."/>
            <person name="Kuo A."/>
            <person name="LaButti K."/>
            <person name="Pangilinan J."/>
            <person name="Lipzen A."/>
            <person name="Riley R."/>
            <person name="Andreopoulos W."/>
            <person name="He G."/>
            <person name="Johnson J."/>
            <person name="Nolan M."/>
            <person name="Tritt A."/>
            <person name="Barry K.W."/>
            <person name="Grigoriev I.V."/>
            <person name="Nagy L.G."/>
            <person name="Hibbett D."/>
            <person name="Henrissat B."/>
            <person name="Matheny P.B."/>
            <person name="Labbe J."/>
            <person name="Martin F.M."/>
        </authorList>
    </citation>
    <scope>NUCLEOTIDE SEQUENCE</scope>
    <source>
        <strain evidence="1">EC-137</strain>
    </source>
</reference>
<gene>
    <name evidence="1" type="ORF">K488DRAFT_75189</name>
</gene>
<protein>
    <submittedName>
        <fullName evidence="1">Uncharacterized protein</fullName>
    </submittedName>
</protein>